<comment type="similarity">
    <text evidence="1">Belongs to the UPF0065 (bug) family.</text>
</comment>
<dbReference type="Gene3D" id="3.40.190.150">
    <property type="entry name" value="Bordetella uptake gene, domain 1"/>
    <property type="match status" value="1"/>
</dbReference>
<proteinExistence type="inferred from homology"/>
<evidence type="ECO:0000313" key="3">
    <source>
        <dbReference type="Proteomes" id="UP000184603"/>
    </source>
</evidence>
<gene>
    <name evidence="2" type="ORF">SAMN02745220_04917</name>
</gene>
<protein>
    <submittedName>
        <fullName evidence="2">Tripartite tricarboxylate transporter family receptor</fullName>
    </submittedName>
</protein>
<organism evidence="2 3">
    <name type="scientific">Desulfopila aestuarii DSM 18488</name>
    <dbReference type="NCBI Taxonomy" id="1121416"/>
    <lineage>
        <taxon>Bacteria</taxon>
        <taxon>Pseudomonadati</taxon>
        <taxon>Thermodesulfobacteriota</taxon>
        <taxon>Desulfobulbia</taxon>
        <taxon>Desulfobulbales</taxon>
        <taxon>Desulfocapsaceae</taxon>
        <taxon>Desulfopila</taxon>
    </lineage>
</organism>
<dbReference type="PANTHER" id="PTHR42928">
    <property type="entry name" value="TRICARBOXYLATE-BINDING PROTEIN"/>
    <property type="match status" value="1"/>
</dbReference>
<sequence length="193" mass="20727">MVVRNDSPFKTLKDLVDFAKENPGVVTAGGSGSSSANEMGVLLLNKAADIKMTYIPFTGSGAATPALLGGHVGSLMTYSTMAIQYKDKFRALAIMSEERMEVLPDVPTFKELGYDIVEGAYRGAAAPPATADETVKYLADAFEKVMKEPDVMQKMKENGFKSEFLGPDASAALIKQKVAEYTVLLGEMGLLKK</sequence>
<dbReference type="InterPro" id="IPR042100">
    <property type="entry name" value="Bug_dom1"/>
</dbReference>
<dbReference type="Proteomes" id="UP000184603">
    <property type="component" value="Unassembled WGS sequence"/>
</dbReference>
<evidence type="ECO:0000313" key="2">
    <source>
        <dbReference type="EMBL" id="SHO53082.1"/>
    </source>
</evidence>
<dbReference type="CDD" id="cd07012">
    <property type="entry name" value="PBP2_Bug_TTT"/>
    <property type="match status" value="1"/>
</dbReference>
<name>A0A1M7YKF9_9BACT</name>
<keyword evidence="3" id="KW-1185">Reference proteome</keyword>
<evidence type="ECO:0000256" key="1">
    <source>
        <dbReference type="ARBA" id="ARBA00006987"/>
    </source>
</evidence>
<accession>A0A1M7YKF9</accession>
<dbReference type="Gene3D" id="3.40.190.10">
    <property type="entry name" value="Periplasmic binding protein-like II"/>
    <property type="match status" value="1"/>
</dbReference>
<dbReference type="EMBL" id="FRFE01000046">
    <property type="protein sequence ID" value="SHO53082.1"/>
    <property type="molecule type" value="Genomic_DNA"/>
</dbReference>
<dbReference type="AlphaFoldDB" id="A0A1M7YKF9"/>
<keyword evidence="2" id="KW-0675">Receptor</keyword>
<reference evidence="2 3" key="1">
    <citation type="submission" date="2016-12" db="EMBL/GenBank/DDBJ databases">
        <authorList>
            <person name="Song W.-J."/>
            <person name="Kurnit D.M."/>
        </authorList>
    </citation>
    <scope>NUCLEOTIDE SEQUENCE [LARGE SCALE GENOMIC DNA]</scope>
    <source>
        <strain evidence="2 3">DSM 18488</strain>
    </source>
</reference>
<dbReference type="Pfam" id="PF03401">
    <property type="entry name" value="TctC"/>
    <property type="match status" value="1"/>
</dbReference>
<dbReference type="SUPFAM" id="SSF53850">
    <property type="entry name" value="Periplasmic binding protein-like II"/>
    <property type="match status" value="1"/>
</dbReference>
<dbReference type="STRING" id="1121416.SAMN02745220_04917"/>
<dbReference type="InterPro" id="IPR005064">
    <property type="entry name" value="BUG"/>
</dbReference>
<dbReference type="PANTHER" id="PTHR42928:SF5">
    <property type="entry name" value="BLR1237 PROTEIN"/>
    <property type="match status" value="1"/>
</dbReference>